<evidence type="ECO:0000259" key="1">
    <source>
        <dbReference type="PROSITE" id="PS51332"/>
    </source>
</evidence>
<dbReference type="Pfam" id="PF12728">
    <property type="entry name" value="HTH_17"/>
    <property type="match status" value="1"/>
</dbReference>
<dbReference type="PROSITE" id="PS51332">
    <property type="entry name" value="B12_BINDING"/>
    <property type="match status" value="1"/>
</dbReference>
<dbReference type="KEGG" id="gaw:V144x_39650"/>
<evidence type="ECO:0000313" key="2">
    <source>
        <dbReference type="EMBL" id="QDT98463.1"/>
    </source>
</evidence>
<gene>
    <name evidence="2" type="ORF">V144x_39650</name>
</gene>
<dbReference type="InterPro" id="IPR006158">
    <property type="entry name" value="Cobalamin-bd"/>
</dbReference>
<dbReference type="Proteomes" id="UP000318704">
    <property type="component" value="Chromosome"/>
</dbReference>
<organism evidence="2 3">
    <name type="scientific">Gimesia aquarii</name>
    <dbReference type="NCBI Taxonomy" id="2527964"/>
    <lineage>
        <taxon>Bacteria</taxon>
        <taxon>Pseudomonadati</taxon>
        <taxon>Planctomycetota</taxon>
        <taxon>Planctomycetia</taxon>
        <taxon>Planctomycetales</taxon>
        <taxon>Planctomycetaceae</taxon>
        <taxon>Gimesia</taxon>
    </lineage>
</organism>
<dbReference type="SUPFAM" id="SSF52242">
    <property type="entry name" value="Cobalamin (vitamin B12)-binding domain"/>
    <property type="match status" value="1"/>
</dbReference>
<dbReference type="InterPro" id="IPR003759">
    <property type="entry name" value="Cbl-bd_cap"/>
</dbReference>
<protein>
    <submittedName>
        <fullName evidence="2">Helix-turn-helix domain protein</fullName>
    </submittedName>
</protein>
<dbReference type="InterPro" id="IPR036594">
    <property type="entry name" value="Meth_synthase_dom"/>
</dbReference>
<name>A0A517VZM9_9PLAN</name>
<dbReference type="InterPro" id="IPR036724">
    <property type="entry name" value="Cobalamin-bd_sf"/>
</dbReference>
<dbReference type="RefSeq" id="WP_144987142.1">
    <property type="nucleotide sequence ID" value="NZ_CP037920.1"/>
</dbReference>
<dbReference type="AlphaFoldDB" id="A0A517VZM9"/>
<dbReference type="InterPro" id="IPR009061">
    <property type="entry name" value="DNA-bd_dom_put_sf"/>
</dbReference>
<dbReference type="Gene3D" id="1.10.1240.10">
    <property type="entry name" value="Methionine synthase domain"/>
    <property type="match status" value="1"/>
</dbReference>
<reference evidence="2 3" key="1">
    <citation type="submission" date="2019-03" db="EMBL/GenBank/DDBJ databases">
        <title>Deep-cultivation of Planctomycetes and their phenomic and genomic characterization uncovers novel biology.</title>
        <authorList>
            <person name="Wiegand S."/>
            <person name="Jogler M."/>
            <person name="Boedeker C."/>
            <person name="Pinto D."/>
            <person name="Vollmers J."/>
            <person name="Rivas-Marin E."/>
            <person name="Kohn T."/>
            <person name="Peeters S.H."/>
            <person name="Heuer A."/>
            <person name="Rast P."/>
            <person name="Oberbeckmann S."/>
            <person name="Bunk B."/>
            <person name="Jeske O."/>
            <person name="Meyerdierks A."/>
            <person name="Storesund J.E."/>
            <person name="Kallscheuer N."/>
            <person name="Luecker S."/>
            <person name="Lage O.M."/>
            <person name="Pohl T."/>
            <person name="Merkel B.J."/>
            <person name="Hornburger P."/>
            <person name="Mueller R.-W."/>
            <person name="Bruemmer F."/>
            <person name="Labrenz M."/>
            <person name="Spormann A.M."/>
            <person name="Op den Camp H."/>
            <person name="Overmann J."/>
            <person name="Amann R."/>
            <person name="Jetten M.S.M."/>
            <person name="Mascher T."/>
            <person name="Medema M.H."/>
            <person name="Devos D.P."/>
            <person name="Kaster A.-K."/>
            <person name="Ovreas L."/>
            <person name="Rohde M."/>
            <person name="Galperin M.Y."/>
            <person name="Jogler C."/>
        </authorList>
    </citation>
    <scope>NUCLEOTIDE SEQUENCE [LARGE SCALE GENOMIC DNA]</scope>
    <source>
        <strain evidence="2 3">V144</strain>
    </source>
</reference>
<feature type="domain" description="B12-binding" evidence="1">
    <location>
        <begin position="164"/>
        <end position="292"/>
    </location>
</feature>
<dbReference type="Gene3D" id="3.40.50.280">
    <property type="entry name" value="Cobalamin-binding domain"/>
    <property type="match status" value="1"/>
</dbReference>
<dbReference type="Gene3D" id="1.10.1660.10">
    <property type="match status" value="1"/>
</dbReference>
<dbReference type="Pfam" id="PF02607">
    <property type="entry name" value="B12-binding_2"/>
    <property type="match status" value="1"/>
</dbReference>
<dbReference type="EMBL" id="CP037920">
    <property type="protein sequence ID" value="QDT98463.1"/>
    <property type="molecule type" value="Genomic_DNA"/>
</dbReference>
<dbReference type="SUPFAM" id="SSF46955">
    <property type="entry name" value="Putative DNA-binding domain"/>
    <property type="match status" value="1"/>
</dbReference>
<dbReference type="GO" id="GO:0031419">
    <property type="term" value="F:cobalamin binding"/>
    <property type="evidence" value="ECO:0007669"/>
    <property type="project" value="InterPro"/>
</dbReference>
<evidence type="ECO:0000313" key="3">
    <source>
        <dbReference type="Proteomes" id="UP000318704"/>
    </source>
</evidence>
<proteinExistence type="predicted"/>
<sequence>MSEFLTPKQVARAIQVSESSVKRWCDKGTISTHYTAGGHRRILLSVLIDFLRSSKYELIRPEVLGLPATTGQTVRVIDRAASQITDALLNGDEEQCRQIVFDLYLAEHSMSSICDLVFVKAFETIGDRWKCGDAEIYQERLACEITVRVFHELRMLLPPPPPEAPIAIGGTVEGDLYSLATTMVELVLRDNKWNAVSLGSNLPFKTLAAAIKQQRPRLIWLSVSHLKDEANFIRGYTELYDEFGLDVAFVVGGRALNEKIRHQIKYAAFCDNMQHLEGFGQTLLNATEKSTK</sequence>
<dbReference type="InterPro" id="IPR041657">
    <property type="entry name" value="HTH_17"/>
</dbReference>
<accession>A0A517VZM9</accession>
<dbReference type="GO" id="GO:0046872">
    <property type="term" value="F:metal ion binding"/>
    <property type="evidence" value="ECO:0007669"/>
    <property type="project" value="InterPro"/>
</dbReference>